<dbReference type="AlphaFoldDB" id="A0AAD9PBA5"/>
<keyword evidence="5" id="KW-0808">Transferase</keyword>
<evidence type="ECO:0000256" key="4">
    <source>
        <dbReference type="ARBA" id="ARBA00012655"/>
    </source>
</evidence>
<dbReference type="EMBL" id="JAODUO010000049">
    <property type="protein sequence ID" value="KAK2191598.1"/>
    <property type="molecule type" value="Genomic_DNA"/>
</dbReference>
<keyword evidence="6" id="KW-0627">Porphyrin biosynthesis</keyword>
<dbReference type="SUPFAM" id="SSF54782">
    <property type="entry name" value="Porphobilinogen deaminase (hydroxymethylbilane synthase), C-terminal domain"/>
    <property type="match status" value="1"/>
</dbReference>
<evidence type="ECO:0000313" key="11">
    <source>
        <dbReference type="Proteomes" id="UP001209878"/>
    </source>
</evidence>
<dbReference type="Gene3D" id="3.30.160.40">
    <property type="entry name" value="Porphobilinogen deaminase, C-terminal domain"/>
    <property type="match status" value="1"/>
</dbReference>
<dbReference type="GO" id="GO:0005737">
    <property type="term" value="C:cytoplasm"/>
    <property type="evidence" value="ECO:0007669"/>
    <property type="project" value="TreeGrafter"/>
</dbReference>
<dbReference type="InterPro" id="IPR000860">
    <property type="entry name" value="HemC"/>
</dbReference>
<evidence type="ECO:0000259" key="8">
    <source>
        <dbReference type="Pfam" id="PF01379"/>
    </source>
</evidence>
<evidence type="ECO:0000256" key="5">
    <source>
        <dbReference type="ARBA" id="ARBA00022679"/>
    </source>
</evidence>
<accession>A0AAD9PBA5</accession>
<dbReference type="GO" id="GO:0004418">
    <property type="term" value="F:hydroxymethylbilane synthase activity"/>
    <property type="evidence" value="ECO:0007669"/>
    <property type="project" value="UniProtKB-EC"/>
</dbReference>
<evidence type="ECO:0000256" key="7">
    <source>
        <dbReference type="ARBA" id="ARBA00033064"/>
    </source>
</evidence>
<dbReference type="InterPro" id="IPR022419">
    <property type="entry name" value="Porphobilin_deaminase_cofac_BS"/>
</dbReference>
<dbReference type="PROSITE" id="PS00533">
    <property type="entry name" value="PORPHOBILINOGEN_DEAM"/>
    <property type="match status" value="1"/>
</dbReference>
<protein>
    <recommendedName>
        <fullName evidence="4">hydroxymethylbilane synthase</fullName>
        <ecNumber evidence="4">2.5.1.61</ecNumber>
    </recommendedName>
    <alternativeName>
        <fullName evidence="7">Hydroxymethylbilane synthase</fullName>
    </alternativeName>
</protein>
<dbReference type="PIRSF" id="PIRSF001438">
    <property type="entry name" value="4pyrrol_synth_OHMeBilane_synth"/>
    <property type="match status" value="1"/>
</dbReference>
<dbReference type="CDD" id="cd13645">
    <property type="entry name" value="PBP2_HuPBGD_like"/>
    <property type="match status" value="1"/>
</dbReference>
<reference evidence="10" key="1">
    <citation type="journal article" date="2023" name="Mol. Biol. Evol.">
        <title>Third-Generation Sequencing Reveals the Adaptive Role of the Epigenome in Three Deep-Sea Polychaetes.</title>
        <authorList>
            <person name="Perez M."/>
            <person name="Aroh O."/>
            <person name="Sun Y."/>
            <person name="Lan Y."/>
            <person name="Juniper S.K."/>
            <person name="Young C.R."/>
            <person name="Angers B."/>
            <person name="Qian P.Y."/>
        </authorList>
    </citation>
    <scope>NUCLEOTIDE SEQUENCE</scope>
    <source>
        <strain evidence="10">R07B-5</strain>
    </source>
</reference>
<gene>
    <name evidence="10" type="ORF">NP493_50g03025</name>
</gene>
<dbReference type="FunFam" id="3.40.190.10:FF:000260">
    <property type="entry name" value="Porphobilinogen deaminase"/>
    <property type="match status" value="1"/>
</dbReference>
<dbReference type="FunFam" id="3.40.190.10:FF:000005">
    <property type="entry name" value="Porphobilinogen deaminase"/>
    <property type="match status" value="1"/>
</dbReference>
<evidence type="ECO:0000256" key="1">
    <source>
        <dbReference type="ARBA" id="ARBA00001916"/>
    </source>
</evidence>
<evidence type="ECO:0000259" key="9">
    <source>
        <dbReference type="Pfam" id="PF03900"/>
    </source>
</evidence>
<dbReference type="InterPro" id="IPR036803">
    <property type="entry name" value="Porphobilinogen_deaminase_C_sf"/>
</dbReference>
<proteinExistence type="inferred from homology"/>
<name>A0AAD9PBA5_RIDPI</name>
<evidence type="ECO:0000256" key="3">
    <source>
        <dbReference type="ARBA" id="ARBA00005638"/>
    </source>
</evidence>
<sequence length="367" mass="40215">MFQLALIQTRSVITHLKELFPEIDYELITMTTMGDNILDTALSKIGEKSLFTKELEKALLDNTVDFVVHSLKDLPTVLPEGMVIGAICKRDDPRDALVLHPCLADNNFTLATLPKDSVIGTSSLRRAAQLKRNFPSLKLKDIRGNLNTRLRKLDTSNDYDGLILAVAGIERMGWQDRISHVLDPDSECMYAVSQGAMAVECRASDPEILELLSHLHDYDTLLGIIAERAFLRELEGGCSVPVAVRSEVENDQLLLKGGVYSIDGTKAVVDSITTKLPAEWEPTAKKSTNGTKQFSCVIAENFCQESLQKAENLGVTLAKKMVKSGAGDILWAAKRETEAEILKAKALKEAAKETARTSNGTTQVATA</sequence>
<dbReference type="SUPFAM" id="SSF53850">
    <property type="entry name" value="Periplasmic binding protein-like II"/>
    <property type="match status" value="1"/>
</dbReference>
<comment type="similarity">
    <text evidence="3">Belongs to the HMBS family.</text>
</comment>
<dbReference type="PANTHER" id="PTHR11557:SF0">
    <property type="entry name" value="PORPHOBILINOGEN DEAMINASE"/>
    <property type="match status" value="1"/>
</dbReference>
<comment type="pathway">
    <text evidence="2">Porphyrin-containing compound metabolism; protoporphyrin-IX biosynthesis; coproporphyrinogen-III from 5-aminolevulinate: step 2/4.</text>
</comment>
<dbReference type="GO" id="GO:0006783">
    <property type="term" value="P:heme biosynthetic process"/>
    <property type="evidence" value="ECO:0007669"/>
    <property type="project" value="TreeGrafter"/>
</dbReference>
<feature type="domain" description="Porphobilinogen deaminase N-terminal" evidence="8">
    <location>
        <begin position="3"/>
        <end position="209"/>
    </location>
</feature>
<dbReference type="PRINTS" id="PR00151">
    <property type="entry name" value="PORPHBDMNASE"/>
</dbReference>
<dbReference type="Pfam" id="PF03900">
    <property type="entry name" value="Porphobil_deamC"/>
    <property type="match status" value="1"/>
</dbReference>
<dbReference type="InterPro" id="IPR022417">
    <property type="entry name" value="Porphobilin_deaminase_N"/>
</dbReference>
<feature type="domain" description="Porphobilinogen deaminase C-terminal" evidence="9">
    <location>
        <begin position="224"/>
        <end position="276"/>
    </location>
</feature>
<dbReference type="Pfam" id="PF01379">
    <property type="entry name" value="Porphobil_deam"/>
    <property type="match status" value="1"/>
</dbReference>
<dbReference type="Gene3D" id="3.40.190.10">
    <property type="entry name" value="Periplasmic binding protein-like II"/>
    <property type="match status" value="2"/>
</dbReference>
<dbReference type="InterPro" id="IPR022418">
    <property type="entry name" value="Porphobilinogen_deaminase_C"/>
</dbReference>
<evidence type="ECO:0000256" key="2">
    <source>
        <dbReference type="ARBA" id="ARBA00004735"/>
    </source>
</evidence>
<keyword evidence="11" id="KW-1185">Reference proteome</keyword>
<dbReference type="NCBIfam" id="TIGR00212">
    <property type="entry name" value="hemC"/>
    <property type="match status" value="1"/>
</dbReference>
<dbReference type="Proteomes" id="UP001209878">
    <property type="component" value="Unassembled WGS sequence"/>
</dbReference>
<dbReference type="PANTHER" id="PTHR11557">
    <property type="entry name" value="PORPHOBILINOGEN DEAMINASE"/>
    <property type="match status" value="1"/>
</dbReference>
<dbReference type="EC" id="2.5.1.61" evidence="4"/>
<evidence type="ECO:0000256" key="6">
    <source>
        <dbReference type="ARBA" id="ARBA00023244"/>
    </source>
</evidence>
<comment type="caution">
    <text evidence="10">The sequence shown here is derived from an EMBL/GenBank/DDBJ whole genome shotgun (WGS) entry which is preliminary data.</text>
</comment>
<evidence type="ECO:0000313" key="10">
    <source>
        <dbReference type="EMBL" id="KAK2191598.1"/>
    </source>
</evidence>
<organism evidence="10 11">
    <name type="scientific">Ridgeia piscesae</name>
    <name type="common">Tubeworm</name>
    <dbReference type="NCBI Taxonomy" id="27915"/>
    <lineage>
        <taxon>Eukaryota</taxon>
        <taxon>Metazoa</taxon>
        <taxon>Spiralia</taxon>
        <taxon>Lophotrochozoa</taxon>
        <taxon>Annelida</taxon>
        <taxon>Polychaeta</taxon>
        <taxon>Sedentaria</taxon>
        <taxon>Canalipalpata</taxon>
        <taxon>Sabellida</taxon>
        <taxon>Siboglinidae</taxon>
        <taxon>Ridgeia</taxon>
    </lineage>
</organism>
<dbReference type="HAMAP" id="MF_00260">
    <property type="entry name" value="Porphobil_deam"/>
    <property type="match status" value="1"/>
</dbReference>
<comment type="cofactor">
    <cofactor evidence="1">
        <name>dipyrromethane</name>
        <dbReference type="ChEBI" id="CHEBI:60342"/>
    </cofactor>
</comment>